<dbReference type="SUPFAM" id="SSF52317">
    <property type="entry name" value="Class I glutamine amidotransferase-like"/>
    <property type="match status" value="1"/>
</dbReference>
<dbReference type="PANTHER" id="PTHR48094:SF12">
    <property type="entry name" value="PARKINSON DISEASE PROTEIN 7 HOMOLOG"/>
    <property type="match status" value="1"/>
</dbReference>
<dbReference type="EMBL" id="JAGGKP010000001">
    <property type="protein sequence ID" value="MBP1936530.1"/>
    <property type="molecule type" value="Genomic_DNA"/>
</dbReference>
<dbReference type="InterPro" id="IPR029062">
    <property type="entry name" value="Class_I_gatase-like"/>
</dbReference>
<dbReference type="Pfam" id="PF01965">
    <property type="entry name" value="DJ-1_PfpI"/>
    <property type="match status" value="1"/>
</dbReference>
<feature type="domain" description="DJ-1/PfpI" evidence="1">
    <location>
        <begin position="6"/>
        <end position="164"/>
    </location>
</feature>
<accession>A0ABS4H1Y7</accession>
<sequence>MGVTGVILYPLFSEYELTVALSILKQGGKPITTIGITSDPIKGESDLTCVTDTTIYDADISALDSIVFPGCMDISTLFGNEDLIHFIQKCAQKEDFLFAAISSSPYLLAKSGLLENKKYTIGMLPEHRTELGLFNEDNYSNDLVVKDGHIITARGRGFIDFGIQLGKALKLDFDPRWYVSE</sequence>
<name>A0ABS4H1Y7_9BACL</name>
<reference evidence="2 3" key="1">
    <citation type="submission" date="2021-03" db="EMBL/GenBank/DDBJ databases">
        <title>Genomic Encyclopedia of Type Strains, Phase IV (KMG-IV): sequencing the most valuable type-strain genomes for metagenomic binning, comparative biology and taxonomic classification.</title>
        <authorList>
            <person name="Goeker M."/>
        </authorList>
    </citation>
    <scope>NUCLEOTIDE SEQUENCE [LARGE SCALE GENOMIC DNA]</scope>
    <source>
        <strain evidence="2 3">DSM 23491</strain>
    </source>
</reference>
<gene>
    <name evidence="2" type="ORF">J2Z20_001391</name>
</gene>
<dbReference type="RefSeq" id="WP_209846970.1">
    <property type="nucleotide sequence ID" value="NZ_CBCRVE010000002.1"/>
</dbReference>
<dbReference type="PANTHER" id="PTHR48094">
    <property type="entry name" value="PROTEIN/NUCLEIC ACID DEGLYCASE DJ-1-RELATED"/>
    <property type="match status" value="1"/>
</dbReference>
<evidence type="ECO:0000259" key="1">
    <source>
        <dbReference type="Pfam" id="PF01965"/>
    </source>
</evidence>
<keyword evidence="3" id="KW-1185">Reference proteome</keyword>
<evidence type="ECO:0000313" key="3">
    <source>
        <dbReference type="Proteomes" id="UP001519273"/>
    </source>
</evidence>
<organism evidence="2 3">
    <name type="scientific">Paenibacillus sediminis</name>
    <dbReference type="NCBI Taxonomy" id="664909"/>
    <lineage>
        <taxon>Bacteria</taxon>
        <taxon>Bacillati</taxon>
        <taxon>Bacillota</taxon>
        <taxon>Bacilli</taxon>
        <taxon>Bacillales</taxon>
        <taxon>Paenibacillaceae</taxon>
        <taxon>Paenibacillus</taxon>
    </lineage>
</organism>
<dbReference type="InterPro" id="IPR002818">
    <property type="entry name" value="DJ-1/PfpI"/>
</dbReference>
<dbReference type="Gene3D" id="3.40.50.880">
    <property type="match status" value="1"/>
</dbReference>
<evidence type="ECO:0000313" key="2">
    <source>
        <dbReference type="EMBL" id="MBP1936530.1"/>
    </source>
</evidence>
<dbReference type="InterPro" id="IPR050325">
    <property type="entry name" value="Prot/Nucl_acid_deglycase"/>
</dbReference>
<comment type="caution">
    <text evidence="2">The sequence shown here is derived from an EMBL/GenBank/DDBJ whole genome shotgun (WGS) entry which is preliminary data.</text>
</comment>
<dbReference type="Proteomes" id="UP001519273">
    <property type="component" value="Unassembled WGS sequence"/>
</dbReference>
<proteinExistence type="predicted"/>
<protein>
    <submittedName>
        <fullName evidence="2">4-methyl-5(B-hydroxyethyl)-thiazole monophosphate biosynthesis</fullName>
    </submittedName>
</protein>